<dbReference type="GO" id="GO:0102389">
    <property type="term" value="F:polyprenol reductase activity"/>
    <property type="evidence" value="ECO:0007669"/>
    <property type="project" value="UniProtKB-UniRule"/>
</dbReference>
<sequence length="251" mass="28802">MIPENCLQLYLLLGSIFMLLLSIGLLFDSENGNLKFIKPLLFYGKTLSEKNVLSNFSVPKSWFYIFYVVGEVLSLTFLTMIYLTPTLIIPFASWLYSFGYSKSVQSYETTLLIFICLSIHIGRRLYETLFISVYSPSTIHLSHFMMGIIHYIFLPLSVLVSSSLKVSENISFLQVIFTVLFIFLNYLQNGIANDFANLRKDENNKITNLTHKACLNGIHKFVCCPHFLYEILIYLSLYGIGRSQNLLVCVL</sequence>
<keyword evidence="1" id="KW-0560">Oxidoreductase</keyword>
<dbReference type="InterPro" id="IPR039698">
    <property type="entry name" value="Dfg10/SRD5A3"/>
</dbReference>
<feature type="transmembrane region" description="Helical" evidence="1">
    <location>
        <begin position="172"/>
        <end position="188"/>
    </location>
</feature>
<reference evidence="3" key="2">
    <citation type="submission" date="2015-08" db="UniProtKB">
        <authorList>
            <consortium name="WormBaseParasite"/>
        </authorList>
    </citation>
    <scope>IDENTIFICATION</scope>
</reference>
<dbReference type="GO" id="GO:0006488">
    <property type="term" value="P:dolichol-linked oligosaccharide biosynthetic process"/>
    <property type="evidence" value="ECO:0007669"/>
    <property type="project" value="UniProtKB-UniRule"/>
</dbReference>
<proteinExistence type="inferred from homology"/>
<keyword evidence="1" id="KW-0472">Membrane</keyword>
<organism evidence="2 3">
    <name type="scientific">Strongyloides venezuelensis</name>
    <name type="common">Threadworm</name>
    <dbReference type="NCBI Taxonomy" id="75913"/>
    <lineage>
        <taxon>Eukaryota</taxon>
        <taxon>Metazoa</taxon>
        <taxon>Ecdysozoa</taxon>
        <taxon>Nematoda</taxon>
        <taxon>Chromadorea</taxon>
        <taxon>Rhabditida</taxon>
        <taxon>Tylenchina</taxon>
        <taxon>Panagrolaimomorpha</taxon>
        <taxon>Strongyloidoidea</taxon>
        <taxon>Strongyloididae</taxon>
        <taxon>Strongyloides</taxon>
    </lineage>
</organism>
<comment type="catalytic activity">
    <reaction evidence="1">
        <text>a di-trans,poly-cis-dolichal + NADP(+) = a di-trans,poly-cis-polyprenal + NADPH + H(+)</text>
        <dbReference type="Rhea" id="RHEA:80727"/>
        <dbReference type="Rhea" id="RHEA-COMP:19536"/>
        <dbReference type="Rhea" id="RHEA-COMP:19537"/>
        <dbReference type="ChEBI" id="CHEBI:15378"/>
        <dbReference type="ChEBI" id="CHEBI:57783"/>
        <dbReference type="ChEBI" id="CHEBI:58349"/>
        <dbReference type="ChEBI" id="CHEBI:231623"/>
        <dbReference type="ChEBI" id="CHEBI:231637"/>
        <dbReference type="EC" id="1.3.1.94"/>
    </reaction>
    <physiologicalReaction direction="right-to-left" evidence="1">
        <dbReference type="Rhea" id="RHEA:80729"/>
    </physiologicalReaction>
</comment>
<keyword evidence="1" id="KW-1133">Transmembrane helix</keyword>
<name>A0A0K0F8W4_STRVS</name>
<comment type="pathway">
    <text evidence="1">Protein modification; protein glycosylation.</text>
</comment>
<keyword evidence="1" id="KW-0521">NADP</keyword>
<dbReference type="WBParaSite" id="SVE_0526500.1">
    <property type="protein sequence ID" value="SVE_0526500.1"/>
    <property type="gene ID" value="SVE_0526500"/>
</dbReference>
<dbReference type="Proteomes" id="UP000035680">
    <property type="component" value="Unassembled WGS sequence"/>
</dbReference>
<comment type="similarity">
    <text evidence="1">Belongs to the steroid 5-alpha reductase family. Polyprenal reductase subfamily.</text>
</comment>
<keyword evidence="1" id="KW-0256">Endoplasmic reticulum</keyword>
<dbReference type="GO" id="GO:0005789">
    <property type="term" value="C:endoplasmic reticulum membrane"/>
    <property type="evidence" value="ECO:0007669"/>
    <property type="project" value="UniProtKB-SubCell"/>
</dbReference>
<dbReference type="GO" id="GO:0160198">
    <property type="term" value="F:polyprenal reductase activity"/>
    <property type="evidence" value="ECO:0007669"/>
    <property type="project" value="UniProtKB-EC"/>
</dbReference>
<protein>
    <recommendedName>
        <fullName evidence="1">Polyprenal reductase</fullName>
        <ecNumber evidence="1">1.3.1.94</ecNumber>
    </recommendedName>
</protein>
<feature type="transmembrane region" description="Helical" evidence="1">
    <location>
        <begin position="7"/>
        <end position="27"/>
    </location>
</feature>
<dbReference type="PROSITE" id="PS50244">
    <property type="entry name" value="S5A_REDUCTASE"/>
    <property type="match status" value="1"/>
</dbReference>
<dbReference type="STRING" id="75913.A0A0K0F8W4"/>
<keyword evidence="2" id="KW-1185">Reference proteome</keyword>
<feature type="transmembrane region" description="Helical" evidence="1">
    <location>
        <begin position="141"/>
        <end position="160"/>
    </location>
</feature>
<comment type="subcellular location">
    <subcellularLocation>
        <location evidence="1">Endoplasmic reticulum membrane</location>
    </subcellularLocation>
</comment>
<dbReference type="GO" id="GO:0003865">
    <property type="term" value="F:3-oxo-5-alpha-steroid 4-dehydrogenase activity"/>
    <property type="evidence" value="ECO:0007669"/>
    <property type="project" value="TreeGrafter"/>
</dbReference>
<dbReference type="PANTHER" id="PTHR14624:SF0">
    <property type="entry name" value="POLYPRENOL REDUCTASE"/>
    <property type="match status" value="1"/>
</dbReference>
<dbReference type="AlphaFoldDB" id="A0A0K0F8W4"/>
<feature type="transmembrane region" description="Helical" evidence="1">
    <location>
        <begin position="104"/>
        <end position="121"/>
    </location>
</feature>
<feature type="transmembrane region" description="Helical" evidence="1">
    <location>
        <begin position="62"/>
        <end position="83"/>
    </location>
</feature>
<accession>A0A0K0F8W4</accession>
<dbReference type="EC" id="1.3.1.94" evidence="1"/>
<dbReference type="UniPathway" id="UPA00378"/>
<evidence type="ECO:0000256" key="1">
    <source>
        <dbReference type="RuleBase" id="RU367081"/>
    </source>
</evidence>
<evidence type="ECO:0000313" key="2">
    <source>
        <dbReference type="Proteomes" id="UP000035680"/>
    </source>
</evidence>
<comment type="function">
    <text evidence="1">Plays a key role in early steps of protein N-linked glycosylation by being involved in the conversion of polyprenol into dolichol. Acts as a polyprenal reductase that mediates the reduction of polyprenal into dolichal in a NADP-dependent mechanism. Dolichols are required for the synthesis of dolichol-linked monosaccharides and the oligosaccharide precursor used for N-glycosylation.</text>
</comment>
<evidence type="ECO:0000313" key="3">
    <source>
        <dbReference type="WBParaSite" id="SVE_0526500.1"/>
    </source>
</evidence>
<keyword evidence="1" id="KW-0812">Transmembrane</keyword>
<dbReference type="PANTHER" id="PTHR14624">
    <property type="entry name" value="DFG10 PROTEIN"/>
    <property type="match status" value="1"/>
</dbReference>
<dbReference type="GO" id="GO:0016095">
    <property type="term" value="P:polyprenol catabolic process"/>
    <property type="evidence" value="ECO:0007669"/>
    <property type="project" value="UniProtKB-UniRule"/>
</dbReference>
<reference evidence="2" key="1">
    <citation type="submission" date="2014-07" db="EMBL/GenBank/DDBJ databases">
        <authorList>
            <person name="Martin A.A"/>
            <person name="De Silva N."/>
        </authorList>
    </citation>
    <scope>NUCLEOTIDE SEQUENCE</scope>
</reference>